<feature type="domain" description="Squalene cyclase N-terminal" evidence="6">
    <location>
        <begin position="33"/>
        <end position="320"/>
    </location>
</feature>
<feature type="region of interest" description="Disordered" evidence="4">
    <location>
        <begin position="1"/>
        <end position="24"/>
    </location>
</feature>
<dbReference type="GO" id="GO:0016104">
    <property type="term" value="P:triterpenoid biosynthetic process"/>
    <property type="evidence" value="ECO:0007669"/>
    <property type="project" value="InterPro"/>
</dbReference>
<dbReference type="EC" id="5.4.99.-" evidence="3"/>
<dbReference type="GO" id="GO:0016866">
    <property type="term" value="F:intramolecular transferase activity"/>
    <property type="evidence" value="ECO:0007669"/>
    <property type="project" value="InterPro"/>
</dbReference>
<evidence type="ECO:0000259" key="6">
    <source>
        <dbReference type="Pfam" id="PF13249"/>
    </source>
</evidence>
<comment type="similarity">
    <text evidence="1 3">Belongs to the terpene cyclase/mutase family.</text>
</comment>
<evidence type="ECO:0000256" key="2">
    <source>
        <dbReference type="ARBA" id="ARBA00022737"/>
    </source>
</evidence>
<dbReference type="AlphaFoldDB" id="D0G7G4"/>
<reference evidence="7" key="1">
    <citation type="submission" date="2009-10" db="EMBL/GenBank/DDBJ databases">
        <title>Molecular evolution of fern squalene cyclases.</title>
        <authorList>
            <person name="Shinozaki J."/>
            <person name="Shibuya M."/>
            <person name="Masuda K."/>
            <person name="Ebizuka Y."/>
        </authorList>
    </citation>
    <scope>NUCLEOTIDE SEQUENCE</scope>
</reference>
<keyword evidence="2" id="KW-0677">Repeat</keyword>
<protein>
    <recommendedName>
        <fullName evidence="3">Terpene cyclase/mutase family member</fullName>
        <ecNumber evidence="3">5.4.99.-</ecNumber>
    </recommendedName>
</protein>
<dbReference type="SUPFAM" id="SSF48239">
    <property type="entry name" value="Terpenoid cyclases/Protein prenyltransferases"/>
    <property type="match status" value="3"/>
</dbReference>
<dbReference type="InterPro" id="IPR018333">
    <property type="entry name" value="Squalene_cyclase"/>
</dbReference>
<accession>D0G7G4</accession>
<dbReference type="EMBL" id="AB530327">
    <property type="protein sequence ID" value="BAI48071.1"/>
    <property type="molecule type" value="mRNA"/>
</dbReference>
<dbReference type="NCBIfam" id="TIGR01787">
    <property type="entry name" value="squalene_cyclas"/>
    <property type="match status" value="1"/>
</dbReference>
<sequence length="770" mass="86425">MALPFNQDSYKGDDEADVSKGAAKSPPSLEEAIQRSQEFLLAQQFPEGFWFGELEANVTIISHTVILYKLLGIEENFPMYKFERYLRRMQCSHGGWEIAYGIGSYLSATIEAYIALRLLNVPQSDPALQKALRVILDSGGVTKARIFTKICLALLGSFDWRGIPSLPPWLILCPTWFPLSIYEVSSWARGCIVPLLVILDKKPVFKVSPEVSFDELYAEGREHACKIIPISGDWTSKFFITVDRVFKMMERLRVVPFRQWGIREAEKWILERQEESGDYVNIFPAMFYSVMCMKVLGYETTDPVVQRALLGFKGFTIETADECKVQSTVSPIWDTAFIVRALVDSGIPPDHPALQKAGQWLLQKQILKHGDWAFKDRQNPVNQRGFACLQRDSQIETADECRVQSTLSPVWDTAFVVKALVDSGIPPNHPALQKAGQWLLQNQTLTHGDWAFKTQSGHLAAGGWAFQSHNRWYPDADDSAAVMMALDCIELPDEDVKNGAIARGLKWISALQSRNGGWAGYDKNCDQQWINKVPFNDLNGILDVPTADVTARVLEMVGRLSRLGAVGTPYSPRHCTLVESIPHLLLPETIARGLAYLRREQEGEGCWWGKWGVNYIYGTCGALLALSQVAPTTHQEEIARGAKWLAQVQNRCDKQKAAQGPRDGGWGESCFSYDDPALKGQNDASTASQTAWAVQGLLAAGDALGKYEVEAIEQGVQYLLATQRKDGTWHEAHFTGSCFAQHFYVRYHYYAQHFPLSALGLYRTRILQHQ</sequence>
<evidence type="ECO:0000256" key="3">
    <source>
        <dbReference type="RuleBase" id="RU362003"/>
    </source>
</evidence>
<feature type="domain" description="Squalene cyclase C-terminal" evidence="5">
    <location>
        <begin position="407"/>
        <end position="763"/>
    </location>
</feature>
<keyword evidence="3" id="KW-0413">Isomerase</keyword>
<feature type="domain" description="Squalene cyclase C-terminal" evidence="5">
    <location>
        <begin position="329"/>
        <end position="387"/>
    </location>
</feature>
<dbReference type="InterPro" id="IPR032696">
    <property type="entry name" value="SQ_cyclase_C"/>
</dbReference>
<evidence type="ECO:0000259" key="5">
    <source>
        <dbReference type="Pfam" id="PF13243"/>
    </source>
</evidence>
<dbReference type="Pfam" id="PF13249">
    <property type="entry name" value="SQHop_cyclase_N"/>
    <property type="match status" value="1"/>
</dbReference>
<evidence type="ECO:0000313" key="7">
    <source>
        <dbReference type="EMBL" id="BAI48071.1"/>
    </source>
</evidence>
<evidence type="ECO:0000256" key="4">
    <source>
        <dbReference type="SAM" id="MobiDB-lite"/>
    </source>
</evidence>
<dbReference type="Gene3D" id="1.50.10.20">
    <property type="match status" value="2"/>
</dbReference>
<dbReference type="PANTHER" id="PTHR11764">
    <property type="entry name" value="TERPENE CYCLASE/MUTASE FAMILY MEMBER"/>
    <property type="match status" value="1"/>
</dbReference>
<dbReference type="InterPro" id="IPR032697">
    <property type="entry name" value="SQ_cyclase_N"/>
</dbReference>
<dbReference type="GO" id="GO:0005811">
    <property type="term" value="C:lipid droplet"/>
    <property type="evidence" value="ECO:0007669"/>
    <property type="project" value="InterPro"/>
</dbReference>
<dbReference type="SFLD" id="SFLDG01016">
    <property type="entry name" value="Prenyltransferase_Like_2"/>
    <property type="match status" value="1"/>
</dbReference>
<dbReference type="InterPro" id="IPR008930">
    <property type="entry name" value="Terpenoid_cyclase/PrenylTrfase"/>
</dbReference>
<dbReference type="Pfam" id="PF13243">
    <property type="entry name" value="SQHop_cyclase_C"/>
    <property type="match status" value="2"/>
</dbReference>
<proteinExistence type="evidence at transcript level"/>
<name>D0G7G4_9MONI</name>
<evidence type="ECO:0000256" key="1">
    <source>
        <dbReference type="ARBA" id="ARBA00009755"/>
    </source>
</evidence>
<dbReference type="PANTHER" id="PTHR11764:SF20">
    <property type="entry name" value="LANOSTEROL SYNTHASE"/>
    <property type="match status" value="1"/>
</dbReference>
<gene>
    <name evidence="7" type="primary">PNG</name>
</gene>
<organism evidence="7">
    <name type="scientific">Goniophlebium niponicum</name>
    <dbReference type="NCBI Taxonomy" id="126675"/>
    <lineage>
        <taxon>Eukaryota</taxon>
        <taxon>Viridiplantae</taxon>
        <taxon>Streptophyta</taxon>
        <taxon>Embryophyta</taxon>
        <taxon>Tracheophyta</taxon>
        <taxon>Polypodiopsida</taxon>
        <taxon>Polypodiidae</taxon>
        <taxon>Polypodiales</taxon>
        <taxon>Polypodiineae</taxon>
        <taxon>Polypodiaceae</taxon>
        <taxon>Microsoroideae</taxon>
        <taxon>Goniophlebium</taxon>
    </lineage>
</organism>